<reference evidence="1 2" key="1">
    <citation type="submission" date="2019-08" db="EMBL/GenBank/DDBJ databases">
        <title>The genome of the soybean aphid Biotype 1, its phylome, world population structure and adaptation to the North American continent.</title>
        <authorList>
            <person name="Giordano R."/>
            <person name="Donthu R.K."/>
            <person name="Hernandez A.G."/>
            <person name="Wright C.L."/>
            <person name="Zimin A.V."/>
        </authorList>
    </citation>
    <scope>NUCLEOTIDE SEQUENCE [LARGE SCALE GENOMIC DNA]</scope>
    <source>
        <tissue evidence="1">Whole aphids</tissue>
    </source>
</reference>
<comment type="caution">
    <text evidence="1">The sequence shown here is derived from an EMBL/GenBank/DDBJ whole genome shotgun (WGS) entry which is preliminary data.</text>
</comment>
<gene>
    <name evidence="1" type="ORF">AGLY_012483</name>
</gene>
<dbReference type="Proteomes" id="UP000475862">
    <property type="component" value="Unassembled WGS sequence"/>
</dbReference>
<dbReference type="AlphaFoldDB" id="A0A6G0T8G2"/>
<keyword evidence="2" id="KW-1185">Reference proteome</keyword>
<evidence type="ECO:0000313" key="2">
    <source>
        <dbReference type="Proteomes" id="UP000475862"/>
    </source>
</evidence>
<organism evidence="1 2">
    <name type="scientific">Aphis glycines</name>
    <name type="common">Soybean aphid</name>
    <dbReference type="NCBI Taxonomy" id="307491"/>
    <lineage>
        <taxon>Eukaryota</taxon>
        <taxon>Metazoa</taxon>
        <taxon>Ecdysozoa</taxon>
        <taxon>Arthropoda</taxon>
        <taxon>Hexapoda</taxon>
        <taxon>Insecta</taxon>
        <taxon>Pterygota</taxon>
        <taxon>Neoptera</taxon>
        <taxon>Paraneoptera</taxon>
        <taxon>Hemiptera</taxon>
        <taxon>Sternorrhyncha</taxon>
        <taxon>Aphidomorpha</taxon>
        <taxon>Aphidoidea</taxon>
        <taxon>Aphididae</taxon>
        <taxon>Aphidini</taxon>
        <taxon>Aphis</taxon>
        <taxon>Aphis</taxon>
    </lineage>
</organism>
<evidence type="ECO:0000313" key="1">
    <source>
        <dbReference type="EMBL" id="KAE9528061.1"/>
    </source>
</evidence>
<sequence>MTRDYAKQRQKYEIINLLPRLPKYFRPKLMENLKISIYITGEIFKYLLDILERIQVIELGLSSDYINYIFIIRVFQLIANNSTQKTINFQKQRQKNFSKRGEEPDGFYRLRLTYEENVCEFIITDRIGLSPSVEYIVILCAFLEGFQVTERIHIIHMPVVMRISDRMQENHTKYSNRQNIQLNN</sequence>
<accession>A0A6G0T8G2</accession>
<dbReference type="EMBL" id="VYZN01000049">
    <property type="protein sequence ID" value="KAE9528061.1"/>
    <property type="molecule type" value="Genomic_DNA"/>
</dbReference>
<name>A0A6G0T8G2_APHGL</name>
<proteinExistence type="predicted"/>
<protein>
    <submittedName>
        <fullName evidence="1">Uncharacterized protein</fullName>
    </submittedName>
</protein>